<keyword evidence="1" id="KW-0732">Signal</keyword>
<feature type="chain" id="PRO_5047512311" evidence="1">
    <location>
        <begin position="20"/>
        <end position="238"/>
    </location>
</feature>
<dbReference type="Proteomes" id="UP000694888">
    <property type="component" value="Unplaced"/>
</dbReference>
<keyword evidence="2" id="KW-1185">Reference proteome</keyword>
<reference evidence="3" key="1">
    <citation type="submission" date="2025-08" db="UniProtKB">
        <authorList>
            <consortium name="RefSeq"/>
        </authorList>
    </citation>
    <scope>IDENTIFICATION</scope>
</reference>
<sequence length="238" mass="26423">MNTAAVILALLSVLAATQACPDECDTIRVESWNYKYAEKVVQGVSYVVNMTVVDRQSEAACTLGESFGYQKATLWVDQGCRADFKFCFCHLPVRPTECQLLRVESWNYKYAEKMVTGAALFINMTVEDRQSAASCDLDKSFGFYNENSTVWVDNGCRADFNICYVQGASSTTTVNVSSWNYKYATKILPSSSCIYSMRVANQQSAAPCTLGSTYGFLANTMWVSDGCRADFSVSYYSV</sequence>
<accession>A0ABM0JRG1</accession>
<dbReference type="RefSeq" id="XP_005099808.1">
    <property type="nucleotide sequence ID" value="XM_005099751.3"/>
</dbReference>
<evidence type="ECO:0000256" key="1">
    <source>
        <dbReference type="SAM" id="SignalP"/>
    </source>
</evidence>
<dbReference type="InterPro" id="IPR021381">
    <property type="entry name" value="DUF3011"/>
</dbReference>
<proteinExistence type="predicted"/>
<gene>
    <name evidence="3" type="primary">LOC101848889</name>
</gene>
<organism evidence="2 3">
    <name type="scientific">Aplysia californica</name>
    <name type="common">California sea hare</name>
    <dbReference type="NCBI Taxonomy" id="6500"/>
    <lineage>
        <taxon>Eukaryota</taxon>
        <taxon>Metazoa</taxon>
        <taxon>Spiralia</taxon>
        <taxon>Lophotrochozoa</taxon>
        <taxon>Mollusca</taxon>
        <taxon>Gastropoda</taxon>
        <taxon>Heterobranchia</taxon>
        <taxon>Euthyneura</taxon>
        <taxon>Tectipleura</taxon>
        <taxon>Aplysiida</taxon>
        <taxon>Aplysioidea</taxon>
        <taxon>Aplysiidae</taxon>
        <taxon>Aplysia</taxon>
    </lineage>
</organism>
<dbReference type="Pfam" id="PF11218">
    <property type="entry name" value="DUF3011"/>
    <property type="match status" value="1"/>
</dbReference>
<protein>
    <submittedName>
        <fullName evidence="3">Lectin ADEL</fullName>
    </submittedName>
</protein>
<name>A0ABM0JRG1_APLCA</name>
<evidence type="ECO:0000313" key="2">
    <source>
        <dbReference type="Proteomes" id="UP000694888"/>
    </source>
</evidence>
<feature type="signal peptide" evidence="1">
    <location>
        <begin position="1"/>
        <end position="19"/>
    </location>
</feature>
<evidence type="ECO:0000313" key="3">
    <source>
        <dbReference type="RefSeq" id="XP_005099808.1"/>
    </source>
</evidence>
<dbReference type="GeneID" id="101848889"/>